<sequence length="214" mass="24533">MRVVHKTIHTDAPEQSSMIGRHQMHRPSGHLSLNGPGQCPAEVIKLVGGRYHPVRAFMEEIELAASGDVDVLLLQRGWVSHIPGWSQKGAKREYCFYPIRKGDKIKAILEKRFFLSRWVIYLGGTDFRIFFPCVGCVSWLDIILPSRIPSMDTVFLRNTLLVYACKRGKYVCVFSPFFFCNVRLRSSHWGLRKEFDSHAETPRKTLHGRSSISL</sequence>
<dbReference type="EMBL" id="BGPR01018343">
    <property type="protein sequence ID" value="GBN78911.1"/>
    <property type="molecule type" value="Genomic_DNA"/>
</dbReference>
<proteinExistence type="predicted"/>
<reference evidence="1 2" key="1">
    <citation type="journal article" date="2019" name="Sci. Rep.">
        <title>Orb-weaving spider Araneus ventricosus genome elucidates the spidroin gene catalogue.</title>
        <authorList>
            <person name="Kono N."/>
            <person name="Nakamura H."/>
            <person name="Ohtoshi R."/>
            <person name="Moran D.A.P."/>
            <person name="Shinohara A."/>
            <person name="Yoshida Y."/>
            <person name="Fujiwara M."/>
            <person name="Mori M."/>
            <person name="Tomita M."/>
            <person name="Arakawa K."/>
        </authorList>
    </citation>
    <scope>NUCLEOTIDE SEQUENCE [LARGE SCALE GENOMIC DNA]</scope>
</reference>
<accession>A0A4Y2RT64</accession>
<name>A0A4Y2RT64_ARAVE</name>
<evidence type="ECO:0000313" key="2">
    <source>
        <dbReference type="Proteomes" id="UP000499080"/>
    </source>
</evidence>
<dbReference type="AlphaFoldDB" id="A0A4Y2RT64"/>
<evidence type="ECO:0000313" key="1">
    <source>
        <dbReference type="EMBL" id="GBN78911.1"/>
    </source>
</evidence>
<dbReference type="Proteomes" id="UP000499080">
    <property type="component" value="Unassembled WGS sequence"/>
</dbReference>
<gene>
    <name evidence="1" type="ORF">AVEN_211685_1</name>
</gene>
<protein>
    <submittedName>
        <fullName evidence="1">Uncharacterized protein</fullName>
    </submittedName>
</protein>
<comment type="caution">
    <text evidence="1">The sequence shown here is derived from an EMBL/GenBank/DDBJ whole genome shotgun (WGS) entry which is preliminary data.</text>
</comment>
<organism evidence="1 2">
    <name type="scientific">Araneus ventricosus</name>
    <name type="common">Orbweaver spider</name>
    <name type="synonym">Epeira ventricosa</name>
    <dbReference type="NCBI Taxonomy" id="182803"/>
    <lineage>
        <taxon>Eukaryota</taxon>
        <taxon>Metazoa</taxon>
        <taxon>Ecdysozoa</taxon>
        <taxon>Arthropoda</taxon>
        <taxon>Chelicerata</taxon>
        <taxon>Arachnida</taxon>
        <taxon>Araneae</taxon>
        <taxon>Araneomorphae</taxon>
        <taxon>Entelegynae</taxon>
        <taxon>Araneoidea</taxon>
        <taxon>Araneidae</taxon>
        <taxon>Araneus</taxon>
    </lineage>
</organism>
<keyword evidence="2" id="KW-1185">Reference proteome</keyword>